<name>A0A8J3ES19_9ACTN</name>
<evidence type="ECO:0000313" key="3">
    <source>
        <dbReference type="Proteomes" id="UP000650511"/>
    </source>
</evidence>
<dbReference type="Proteomes" id="UP000650511">
    <property type="component" value="Unassembled WGS sequence"/>
</dbReference>
<dbReference type="InterPro" id="IPR000182">
    <property type="entry name" value="GNAT_dom"/>
</dbReference>
<dbReference type="OrthoDB" id="342444at2"/>
<organism evidence="2 3">
    <name type="scientific">Egicoccus halophilus</name>
    <dbReference type="NCBI Taxonomy" id="1670830"/>
    <lineage>
        <taxon>Bacteria</taxon>
        <taxon>Bacillati</taxon>
        <taxon>Actinomycetota</taxon>
        <taxon>Nitriliruptoria</taxon>
        <taxon>Egicoccales</taxon>
        <taxon>Egicoccaceae</taxon>
        <taxon>Egicoccus</taxon>
    </lineage>
</organism>
<dbReference type="SUPFAM" id="SSF55729">
    <property type="entry name" value="Acyl-CoA N-acyltransferases (Nat)"/>
    <property type="match status" value="1"/>
</dbReference>
<reference evidence="2" key="2">
    <citation type="submission" date="2020-09" db="EMBL/GenBank/DDBJ databases">
        <authorList>
            <person name="Sun Q."/>
            <person name="Zhou Y."/>
        </authorList>
    </citation>
    <scope>NUCLEOTIDE SEQUENCE</scope>
    <source>
        <strain evidence="2">CGMCC 1.14988</strain>
    </source>
</reference>
<dbReference type="Pfam" id="PF00583">
    <property type="entry name" value="Acetyltransf_1"/>
    <property type="match status" value="1"/>
</dbReference>
<dbReference type="EMBL" id="BMHA01000006">
    <property type="protein sequence ID" value="GGI06282.1"/>
    <property type="molecule type" value="Genomic_DNA"/>
</dbReference>
<evidence type="ECO:0000259" key="1">
    <source>
        <dbReference type="PROSITE" id="PS51186"/>
    </source>
</evidence>
<protein>
    <recommendedName>
        <fullName evidence="1">N-acetyltransferase domain-containing protein</fullName>
    </recommendedName>
</protein>
<dbReference type="RefSeq" id="WP_130650599.1">
    <property type="nucleotide sequence ID" value="NZ_BMHA01000006.1"/>
</dbReference>
<gene>
    <name evidence="2" type="ORF">GCM10011354_18310</name>
</gene>
<dbReference type="InterPro" id="IPR016181">
    <property type="entry name" value="Acyl_CoA_acyltransferase"/>
</dbReference>
<reference evidence="2" key="1">
    <citation type="journal article" date="2014" name="Int. J. Syst. Evol. Microbiol.">
        <title>Complete genome sequence of Corynebacterium casei LMG S-19264T (=DSM 44701T), isolated from a smear-ripened cheese.</title>
        <authorList>
            <consortium name="US DOE Joint Genome Institute (JGI-PGF)"/>
            <person name="Walter F."/>
            <person name="Albersmeier A."/>
            <person name="Kalinowski J."/>
            <person name="Ruckert C."/>
        </authorList>
    </citation>
    <scope>NUCLEOTIDE SEQUENCE</scope>
    <source>
        <strain evidence="2">CGMCC 1.14988</strain>
    </source>
</reference>
<comment type="caution">
    <text evidence="2">The sequence shown here is derived from an EMBL/GenBank/DDBJ whole genome shotgun (WGS) entry which is preliminary data.</text>
</comment>
<accession>A0A8J3ES19</accession>
<proteinExistence type="predicted"/>
<dbReference type="AlphaFoldDB" id="A0A8J3ES19"/>
<dbReference type="PROSITE" id="PS51186">
    <property type="entry name" value="GNAT"/>
    <property type="match status" value="1"/>
</dbReference>
<feature type="domain" description="N-acetyltransferase" evidence="1">
    <location>
        <begin position="1"/>
        <end position="193"/>
    </location>
</feature>
<keyword evidence="3" id="KW-1185">Reference proteome</keyword>
<sequence>MPPARLDWTPLADAPELRDEFRRVEAGQVSPFLAAATARHRAHLDAVAADSQWLGRLDGAPVAVVRAVRLAWDGTSAGAPVGGAGDVVDAAELADRRGDADCLAVADVTVAADHRGQGIGSGVLRILPELAAGAGLERLLVLVRPHDKRHHPLVPFARYLAATDAAGRPRDGWLAAAWEAGMHPVLVVERSLQARAPLADVERFYGRAVPTSGPYLLPGAIKPAVVELERDEGRYREPHLWMAPAGHLAQRHVDPSLLRVPQDAWRRSLAAAGVVVHGRRHRRPR</sequence>
<dbReference type="Gene3D" id="3.40.630.30">
    <property type="match status" value="1"/>
</dbReference>
<dbReference type="CDD" id="cd04301">
    <property type="entry name" value="NAT_SF"/>
    <property type="match status" value="1"/>
</dbReference>
<dbReference type="GO" id="GO:0016747">
    <property type="term" value="F:acyltransferase activity, transferring groups other than amino-acyl groups"/>
    <property type="evidence" value="ECO:0007669"/>
    <property type="project" value="InterPro"/>
</dbReference>
<evidence type="ECO:0000313" key="2">
    <source>
        <dbReference type="EMBL" id="GGI06282.1"/>
    </source>
</evidence>